<keyword evidence="8" id="KW-0274">FAD</keyword>
<dbReference type="Pfam" id="PF05684">
    <property type="entry name" value="DUF819"/>
    <property type="match status" value="2"/>
</dbReference>
<feature type="transmembrane region" description="Helical" evidence="17">
    <location>
        <begin position="1526"/>
        <end position="1546"/>
    </location>
</feature>
<dbReference type="InterPro" id="IPR050369">
    <property type="entry name" value="RBOH/FRE"/>
</dbReference>
<dbReference type="EC" id="1.16.1.7" evidence="16"/>
<dbReference type="Proteomes" id="UP000323000">
    <property type="component" value="Chromosome 2"/>
</dbReference>
<evidence type="ECO:0000256" key="16">
    <source>
        <dbReference type="ARBA" id="ARBA00066905"/>
    </source>
</evidence>
<feature type="transmembrane region" description="Helical" evidence="17">
    <location>
        <begin position="12"/>
        <end position="32"/>
    </location>
</feature>
<dbReference type="SUPFAM" id="SSF52343">
    <property type="entry name" value="Ferredoxin reductase-like, C-terminal NADP-linked domain"/>
    <property type="match status" value="3"/>
</dbReference>
<feature type="transmembrane region" description="Helical" evidence="17">
    <location>
        <begin position="123"/>
        <end position="147"/>
    </location>
</feature>
<gene>
    <name evidence="19" type="ORF">EZV62_005929</name>
</gene>
<evidence type="ECO:0000256" key="8">
    <source>
        <dbReference type="ARBA" id="ARBA00022827"/>
    </source>
</evidence>
<feature type="transmembrane region" description="Helical" evidence="17">
    <location>
        <begin position="167"/>
        <end position="189"/>
    </location>
</feature>
<dbReference type="SFLD" id="SFLDS00052">
    <property type="entry name" value="Ferric_Reductase_Domain"/>
    <property type="match status" value="3"/>
</dbReference>
<keyword evidence="13" id="KW-0406">Ion transport</keyword>
<feature type="transmembrane region" description="Helical" evidence="17">
    <location>
        <begin position="438"/>
        <end position="458"/>
    </location>
</feature>
<dbReference type="CDD" id="cd06186">
    <property type="entry name" value="NOX_Duox_like_FAD_NADP"/>
    <property type="match status" value="3"/>
</dbReference>
<evidence type="ECO:0000313" key="20">
    <source>
        <dbReference type="Proteomes" id="UP000323000"/>
    </source>
</evidence>
<sequence>MDIFFDFGFLNFPVCCVTVATTVGTALAFLMLPMRSLGPDGWKVAAALMGRHIGGAVNYVAISEALGMSSSVLASGLAADNVICAFYFATLFALASKIPPESSASTNDGTTDEGSNRGDKLPVLQFATALAVAFAICKAGAFITKYFGIPAINYVAISEALGVSPSVLAAGVAADKVICAIYFMALFALASKIPPEASSTDDSGGNKDVLQTATAIVISFAICWLLIWVMLPTKLYKQTWTPKLNTKLNSTYFREQGTNLLLFSFPVMLIAVLGSVYLHLQKRSQNTPSSKRSTGSRLGFSRRPVMVMAPLGIVTALELTFVVMFIALLIWSLANYLYISFGNLMMHKPDEKVWQARFRSVSLRVGYIGNVCWAFLFFPVTRGSSILPLVGLTSESSIKYHIWLGHLSNALFVLHTVGFVIYWWMTDQMVEILEWSKTYVSNVAGVIATVIAVVMWVTSIPRVRRKMFEVFFYTHQLYILYIIFYVLHVGSAYFCMILPGIFLFLVDRHLRFLQSRKRARLLSARLLPCGSAVELNFSRSPGLYYNPTSILFVNLPSISKLQWHPFTVISNGNMEQDKLSIFVKCQGSWTQKLYQQLSSSVDRLEVSVEGPYGPTSSHFLRHESLVMVSGGSGISPFISIIREIIFQSTQPNSQVPSIHLICVFKNFADLSMLDLLLPISSTPPEISKLKLQIDVYVTREKQQPETENTQKLIQSVWFKPNPSDSPISPALGPDSWLWLCSIITSSFVMFLLLLGIITRFYIYPIESRGIEVYHYSFKCLWDMFLVCVCIFMVSSAVFLWRKNQNAMEGKQVQNLEVSTPEMSLGSWFCSEGDRELESHPNQSLVQATKVRFGDRPNLKRTNLLVFSFPMMLVAVLGCVYLHLHQKKHNMQPVASSKRTSPARLRISSRPVLVMAPLGIVTALELTFAVMFIALLIWSLANYLYISFGHLHMHRAVEKVWQAKFRSVSLRLGYIGNTCWAFLFFPVTRGSSILPLVGLTSESSIKYHIWLGHLSNALFALHTLGFVIYWGMTGQMVEILEWSKAYVSNVAGVIAIVIAMVMWVTSIPRVRRKMFDVFFYAHHLYILYIIFYVLHVGVAYFCMILPGIFLFVIDRYLRFLQSRKQARLLSARLLPSGVVELNFSKSSGLYYNPTSILFVNVPRISKLQWHPFTVISNGNMEQDKLSILVKVEGSWTQKLYQQISSSVDHLQVSVEGPYGPTSSHFLRHESLVMVSGGSGIAPFISIIREIIFQTTQPNSQVPNIHLICVFKNFADLSMLDLLLPLSDPPAEISKLKLQIDVYVTRETQQPETQNTQKVIQSVWFKPDPSDSPISPALGLDSWLWLCSIITSSFLMFLLLLGIITRYYIYPIEFKGIEVYHFSYKCLWDMFLVCVCVFMASSAVFLWRKKQNTMEGKQAQNSEVSTPGLWFCSEGDKELESLPHQSLVQATKVYFGEKPNLKKILLDIKGSDVGVLVCGPRKMRHEVAKICSSGLVDNLHFESISFNWETKNPRFALWKRPAMVKRPLGIVSWIELSFLTMFIALLAWSASSYFYRMFQHITLQASQEGELVWKTKLEMSGLALGLVGNICLAFLFYPVTRGSSILKLIGLTSESSIKYHIWLGHIAMIIFTSHGLCYIIFWATTHQISQMLKWDKILISNLAGEIALLSGLAMWMTSIPRIRRKIFELFFYTHQLYIVFVVFFVFHVGFSYASIMLPGFYLFLIDRFLRFLQSQQRIRLVSARIFPCETVELNFSKSPGLSYSPTSIVFVNLPAISRLQWHPFTVTSSESLDPEKLSVVIRSEGSWSQKLYQMLSSPSPIDRLDVSIEGPYGPASTHFTRHEKLVLVSGGSGITPFISIIRDLLSQASTGKNTPRILLICAFKKSVDLTMLDLILPVAGSATLDLSHFQLQIEAYVTRETESTTSNQDFLRAIWFKPNPADAPVSAVLGPKTLLWLAAIIASSFILFLVLIGILTRYYIYPIDHNTNMIYSTSWRSALNMLFICISIALTSTAAFLRNKKLYAKETKQIQDLQTPTPMASPGSWFYNADRELESLPRQSFVQATKVHYGERPNLKKIVLLESEGCSGVGVLVSGPRRMRQEVARICASGLIDNLHFESMSFSW</sequence>
<evidence type="ECO:0000256" key="17">
    <source>
        <dbReference type="SAM" id="Phobius"/>
    </source>
</evidence>
<keyword evidence="20" id="KW-1185">Reference proteome</keyword>
<dbReference type="InterPro" id="IPR039261">
    <property type="entry name" value="FNR_nucleotide-bd"/>
</dbReference>
<dbReference type="InterPro" id="IPR000778">
    <property type="entry name" value="Cyt_b245_heavy_chain"/>
</dbReference>
<dbReference type="PANTHER" id="PTHR11972">
    <property type="entry name" value="NADPH OXIDASE"/>
    <property type="match status" value="1"/>
</dbReference>
<feature type="transmembrane region" description="Helical" evidence="17">
    <location>
        <begin position="863"/>
        <end position="883"/>
    </location>
</feature>
<keyword evidence="4" id="KW-0813">Transport</keyword>
<feature type="transmembrane region" description="Helical" evidence="17">
    <location>
        <begin position="1952"/>
        <end position="1976"/>
    </location>
</feature>
<feature type="transmembrane region" description="Helical" evidence="17">
    <location>
        <begin position="1996"/>
        <end position="2015"/>
    </location>
</feature>
<reference evidence="20" key="1">
    <citation type="journal article" date="2019" name="Gigascience">
        <title>De novo genome assembly of the endangered Acer yangbiense, a plant species with extremely small populations endemic to Yunnan Province, China.</title>
        <authorList>
            <person name="Yang J."/>
            <person name="Wariss H.M."/>
            <person name="Tao L."/>
            <person name="Zhang R."/>
            <person name="Yun Q."/>
            <person name="Hollingsworth P."/>
            <person name="Dao Z."/>
            <person name="Luo G."/>
            <person name="Guo H."/>
            <person name="Ma Y."/>
            <person name="Sun W."/>
        </authorList>
    </citation>
    <scope>NUCLEOTIDE SEQUENCE [LARGE SCALE GENOMIC DNA]</scope>
    <source>
        <strain evidence="20">cv. Malutang</strain>
    </source>
</reference>
<dbReference type="InterPro" id="IPR017927">
    <property type="entry name" value="FAD-bd_FR_type"/>
</dbReference>
<evidence type="ECO:0000256" key="10">
    <source>
        <dbReference type="ARBA" id="ARBA00022989"/>
    </source>
</evidence>
<dbReference type="GO" id="GO:0140618">
    <property type="term" value="F:ferric-chelate reductase (NADH) activity"/>
    <property type="evidence" value="ECO:0007669"/>
    <property type="project" value="UniProtKB-EC"/>
</dbReference>
<feature type="transmembrane region" description="Helical" evidence="17">
    <location>
        <begin position="1388"/>
        <end position="1405"/>
    </location>
</feature>
<dbReference type="PRINTS" id="PR00466">
    <property type="entry name" value="GP91PHOX"/>
</dbReference>
<dbReference type="InterPro" id="IPR008537">
    <property type="entry name" value="DUF819"/>
</dbReference>
<keyword evidence="9" id="KW-0249">Electron transport</keyword>
<feature type="transmembrane region" description="Helical" evidence="17">
    <location>
        <begin position="44"/>
        <end position="62"/>
    </location>
</feature>
<feature type="transmembrane region" description="Helical" evidence="17">
    <location>
        <begin position="1619"/>
        <end position="1643"/>
    </location>
</feature>
<feature type="transmembrane region" description="Helical" evidence="17">
    <location>
        <begin position="1341"/>
        <end position="1368"/>
    </location>
</feature>
<dbReference type="EMBL" id="VAHF01000002">
    <property type="protein sequence ID" value="TXG70994.1"/>
    <property type="molecule type" value="Genomic_DNA"/>
</dbReference>
<feature type="domain" description="FAD-binding FR-type" evidence="18">
    <location>
        <begin position="1120"/>
        <end position="1223"/>
    </location>
</feature>
<comment type="subcellular location">
    <subcellularLocation>
        <location evidence="2">Membrane</location>
        <topology evidence="2">Multi-pass membrane protein</topology>
    </subcellularLocation>
</comment>
<feature type="transmembrane region" description="Helical" evidence="17">
    <location>
        <begin position="1084"/>
        <end position="1112"/>
    </location>
</feature>
<dbReference type="InterPro" id="IPR013130">
    <property type="entry name" value="Fe3_Rdtase_TM_dom"/>
</dbReference>
<keyword evidence="6 17" id="KW-0812">Transmembrane</keyword>
<feature type="transmembrane region" description="Helical" evidence="17">
    <location>
        <begin position="1655"/>
        <end position="1675"/>
    </location>
</feature>
<evidence type="ECO:0000256" key="2">
    <source>
        <dbReference type="ARBA" id="ARBA00004141"/>
    </source>
</evidence>
<evidence type="ECO:0000256" key="5">
    <source>
        <dbReference type="ARBA" id="ARBA00022630"/>
    </source>
</evidence>
<evidence type="ECO:0000256" key="7">
    <source>
        <dbReference type="ARBA" id="ARBA00022723"/>
    </source>
</evidence>
<feature type="transmembrane region" description="Helical" evidence="17">
    <location>
        <begin position="260"/>
        <end position="280"/>
    </location>
</feature>
<evidence type="ECO:0000256" key="14">
    <source>
        <dbReference type="ARBA" id="ARBA00023136"/>
    </source>
</evidence>
<protein>
    <recommendedName>
        <fullName evidence="16">ferric-chelate reductase (NADH)</fullName>
        <ecNumber evidence="16">1.16.1.7</ecNumber>
    </recommendedName>
</protein>
<comment type="catalytic activity">
    <reaction evidence="15">
        <text>2 a Fe(II)-siderophore + NAD(+) + H(+) = 2 a Fe(III)-siderophore + NADH</text>
        <dbReference type="Rhea" id="RHEA:15061"/>
        <dbReference type="Rhea" id="RHEA-COMP:11342"/>
        <dbReference type="Rhea" id="RHEA-COMP:11344"/>
        <dbReference type="ChEBI" id="CHEBI:15378"/>
        <dbReference type="ChEBI" id="CHEBI:29033"/>
        <dbReference type="ChEBI" id="CHEBI:29034"/>
        <dbReference type="ChEBI" id="CHEBI:57540"/>
        <dbReference type="ChEBI" id="CHEBI:57945"/>
        <dbReference type="EC" id="1.16.1.7"/>
    </reaction>
</comment>
<feature type="transmembrane region" description="Helical" evidence="17">
    <location>
        <begin position="361"/>
        <end position="380"/>
    </location>
</feature>
<evidence type="ECO:0000256" key="15">
    <source>
        <dbReference type="ARBA" id="ARBA00050970"/>
    </source>
</evidence>
<dbReference type="PANTHER" id="PTHR11972:SF79">
    <property type="entry name" value="FERRIC REDUCTION OXIDASE 4-RELATED"/>
    <property type="match status" value="1"/>
</dbReference>
<dbReference type="Pfam" id="PF01794">
    <property type="entry name" value="Ferric_reduct"/>
    <property type="match status" value="3"/>
</dbReference>
<name>A0A5C7IQB7_9ROSI</name>
<dbReference type="Pfam" id="PF08030">
    <property type="entry name" value="NAD_binding_6"/>
    <property type="match status" value="3"/>
</dbReference>
<keyword evidence="14 17" id="KW-0472">Membrane</keyword>
<feature type="transmembrane region" description="Helical" evidence="17">
    <location>
        <begin position="400"/>
        <end position="426"/>
    </location>
</feature>
<feature type="transmembrane region" description="Helical" evidence="17">
    <location>
        <begin position="925"/>
        <end position="947"/>
    </location>
</feature>
<keyword evidence="11" id="KW-0560">Oxidoreductase</keyword>
<organism evidence="19 20">
    <name type="scientific">Acer yangbiense</name>
    <dbReference type="NCBI Taxonomy" id="1000413"/>
    <lineage>
        <taxon>Eukaryota</taxon>
        <taxon>Viridiplantae</taxon>
        <taxon>Streptophyta</taxon>
        <taxon>Embryophyta</taxon>
        <taxon>Tracheophyta</taxon>
        <taxon>Spermatophyta</taxon>
        <taxon>Magnoliopsida</taxon>
        <taxon>eudicotyledons</taxon>
        <taxon>Gunneridae</taxon>
        <taxon>Pentapetalae</taxon>
        <taxon>rosids</taxon>
        <taxon>malvids</taxon>
        <taxon>Sapindales</taxon>
        <taxon>Sapindaceae</taxon>
        <taxon>Hippocastanoideae</taxon>
        <taxon>Acereae</taxon>
        <taxon>Acer</taxon>
    </lineage>
</organism>
<evidence type="ECO:0000259" key="18">
    <source>
        <dbReference type="PROSITE" id="PS51384"/>
    </source>
</evidence>
<evidence type="ECO:0000256" key="6">
    <source>
        <dbReference type="ARBA" id="ARBA00022692"/>
    </source>
</evidence>
<feature type="transmembrane region" description="Helical" evidence="17">
    <location>
        <begin position="323"/>
        <end position="341"/>
    </location>
</feature>
<dbReference type="GO" id="GO:0046872">
    <property type="term" value="F:metal ion binding"/>
    <property type="evidence" value="ECO:0007669"/>
    <property type="project" value="UniProtKB-KW"/>
</dbReference>
<feature type="transmembrane region" description="Helical" evidence="17">
    <location>
        <begin position="967"/>
        <end position="986"/>
    </location>
</feature>
<accession>A0A5C7IQB7</accession>
<keyword evidence="7" id="KW-0479">Metal-binding</keyword>
<evidence type="ECO:0000313" key="19">
    <source>
        <dbReference type="EMBL" id="TXG70994.1"/>
    </source>
</evidence>
<dbReference type="GO" id="GO:0005886">
    <property type="term" value="C:plasma membrane"/>
    <property type="evidence" value="ECO:0007669"/>
    <property type="project" value="TreeGrafter"/>
</dbReference>
<feature type="transmembrane region" description="Helical" evidence="17">
    <location>
        <begin position="478"/>
        <end position="506"/>
    </location>
</feature>
<comment type="caution">
    <text evidence="19">The sequence shown here is derived from an EMBL/GenBank/DDBJ whole genome shotgun (WGS) entry which is preliminary data.</text>
</comment>
<feature type="domain" description="FAD-binding FR-type" evidence="18">
    <location>
        <begin position="1731"/>
        <end position="1836"/>
    </location>
</feature>
<dbReference type="FunFam" id="3.40.50.80:FF:000039">
    <property type="entry name" value="Ferric reduction oxidase 3"/>
    <property type="match status" value="3"/>
</dbReference>
<dbReference type="InterPro" id="IPR013112">
    <property type="entry name" value="FAD-bd_8"/>
</dbReference>
<feature type="transmembrane region" description="Helical" evidence="17">
    <location>
        <begin position="1579"/>
        <end position="1598"/>
    </location>
</feature>
<feature type="transmembrane region" description="Helical" evidence="17">
    <location>
        <begin position="74"/>
        <end position="95"/>
    </location>
</feature>
<proteinExistence type="inferred from homology"/>
<feature type="transmembrane region" description="Helical" evidence="17">
    <location>
        <begin position="783"/>
        <end position="800"/>
    </location>
</feature>
<feature type="transmembrane region" description="Helical" evidence="17">
    <location>
        <begin position="736"/>
        <end position="763"/>
    </location>
</feature>
<feature type="transmembrane region" description="Helical" evidence="17">
    <location>
        <begin position="1044"/>
        <end position="1064"/>
    </location>
</feature>
<dbReference type="Pfam" id="PF08022">
    <property type="entry name" value="FAD_binding_8"/>
    <property type="match status" value="3"/>
</dbReference>
<feature type="transmembrane region" description="Helical" evidence="17">
    <location>
        <begin position="1006"/>
        <end position="1032"/>
    </location>
</feature>
<evidence type="ECO:0000256" key="13">
    <source>
        <dbReference type="ARBA" id="ARBA00023065"/>
    </source>
</evidence>
<dbReference type="GO" id="GO:0006811">
    <property type="term" value="P:monoatomic ion transport"/>
    <property type="evidence" value="ECO:0007669"/>
    <property type="project" value="UniProtKB-KW"/>
</dbReference>
<dbReference type="PROSITE" id="PS51384">
    <property type="entry name" value="FAD_FR"/>
    <property type="match status" value="3"/>
</dbReference>
<feature type="domain" description="FAD-binding FR-type" evidence="18">
    <location>
        <begin position="514"/>
        <end position="618"/>
    </location>
</feature>
<comment type="cofactor">
    <cofactor evidence="1">
        <name>FAD</name>
        <dbReference type="ChEBI" id="CHEBI:57692"/>
    </cofactor>
</comment>
<keyword evidence="10 17" id="KW-1133">Transmembrane helix</keyword>
<dbReference type="SFLD" id="SFLDG01168">
    <property type="entry name" value="Ferric_reductase_subgroup_(FRE"/>
    <property type="match status" value="3"/>
</dbReference>
<evidence type="ECO:0000256" key="9">
    <source>
        <dbReference type="ARBA" id="ARBA00022982"/>
    </source>
</evidence>
<keyword evidence="5" id="KW-0285">Flavoprotein</keyword>
<comment type="similarity">
    <text evidence="3">Belongs to the ferric reductase (FRE) family.</text>
</comment>
<evidence type="ECO:0000256" key="1">
    <source>
        <dbReference type="ARBA" id="ARBA00001974"/>
    </source>
</evidence>
<dbReference type="Gene3D" id="3.40.50.80">
    <property type="entry name" value="Nucleotide-binding domain of ferredoxin-NADP reductase (FNR) module"/>
    <property type="match status" value="4"/>
</dbReference>
<keyword evidence="12" id="KW-0408">Iron</keyword>
<dbReference type="InterPro" id="IPR013121">
    <property type="entry name" value="Fe_red_NAD-bd_6"/>
</dbReference>
<evidence type="ECO:0000256" key="4">
    <source>
        <dbReference type="ARBA" id="ARBA00022448"/>
    </source>
</evidence>
<evidence type="ECO:0000256" key="11">
    <source>
        <dbReference type="ARBA" id="ARBA00023002"/>
    </source>
</evidence>
<dbReference type="OrthoDB" id="167398at2759"/>
<evidence type="ECO:0000256" key="3">
    <source>
        <dbReference type="ARBA" id="ARBA00006278"/>
    </source>
</evidence>
<feature type="transmembrane region" description="Helical" evidence="17">
    <location>
        <begin position="209"/>
        <end position="231"/>
    </location>
</feature>
<evidence type="ECO:0000256" key="12">
    <source>
        <dbReference type="ARBA" id="ARBA00023004"/>
    </source>
</evidence>